<gene>
    <name evidence="1" type="ORF">LTR37_006579</name>
</gene>
<keyword evidence="2" id="KW-1185">Reference proteome</keyword>
<name>A0ACC3NFY5_9PEZI</name>
<evidence type="ECO:0000313" key="2">
    <source>
        <dbReference type="Proteomes" id="UP001281147"/>
    </source>
</evidence>
<sequence length="143" mass="15055">MAPTMRLANLASRSVRLSSRPRVTPTARLPSLCRAYANDPSSEGSTTAGNAGHATNVRETSAADPNSAQVNSARGKEGVAEDNAGASRSPVSQEMHAGQQDDPDPGHDNVKRPPEEPDHVKRQHVEKEGQKPLDPADKGSTAS</sequence>
<proteinExistence type="predicted"/>
<dbReference type="Proteomes" id="UP001281147">
    <property type="component" value="Unassembled WGS sequence"/>
</dbReference>
<dbReference type="EMBL" id="JAUTXU010000044">
    <property type="protein sequence ID" value="KAK3716134.1"/>
    <property type="molecule type" value="Genomic_DNA"/>
</dbReference>
<protein>
    <submittedName>
        <fullName evidence="1">Uncharacterized protein</fullName>
    </submittedName>
</protein>
<accession>A0ACC3NFY5</accession>
<reference evidence="1" key="1">
    <citation type="submission" date="2023-07" db="EMBL/GenBank/DDBJ databases">
        <title>Black Yeasts Isolated from many extreme environments.</title>
        <authorList>
            <person name="Coleine C."/>
            <person name="Stajich J.E."/>
            <person name="Selbmann L."/>
        </authorList>
    </citation>
    <scope>NUCLEOTIDE SEQUENCE</scope>
    <source>
        <strain evidence="1">CCFEE 5714</strain>
    </source>
</reference>
<organism evidence="1 2">
    <name type="scientific">Vermiconidia calcicola</name>
    <dbReference type="NCBI Taxonomy" id="1690605"/>
    <lineage>
        <taxon>Eukaryota</taxon>
        <taxon>Fungi</taxon>
        <taxon>Dikarya</taxon>
        <taxon>Ascomycota</taxon>
        <taxon>Pezizomycotina</taxon>
        <taxon>Dothideomycetes</taxon>
        <taxon>Dothideomycetidae</taxon>
        <taxon>Mycosphaerellales</taxon>
        <taxon>Extremaceae</taxon>
        <taxon>Vermiconidia</taxon>
    </lineage>
</organism>
<evidence type="ECO:0000313" key="1">
    <source>
        <dbReference type="EMBL" id="KAK3716134.1"/>
    </source>
</evidence>
<comment type="caution">
    <text evidence="1">The sequence shown here is derived from an EMBL/GenBank/DDBJ whole genome shotgun (WGS) entry which is preliminary data.</text>
</comment>